<keyword evidence="6 11" id="KW-0256">Endoplasmic reticulum</keyword>
<comment type="caution">
    <text evidence="11">Lacks conserved residue(s) required for the propagation of feature annotation.</text>
</comment>
<keyword evidence="8" id="KW-0443">Lipid metabolism</keyword>
<accession>A0AA38MQS2</accession>
<protein>
    <recommendedName>
        <fullName evidence="11">Acyltransferase</fullName>
        <ecNumber evidence="11">2.3.1.-</ecNumber>
    </recommendedName>
</protein>
<dbReference type="EMBL" id="JALNTZ010000001">
    <property type="protein sequence ID" value="KAJ3665001.1"/>
    <property type="molecule type" value="Genomic_DNA"/>
</dbReference>
<dbReference type="GO" id="GO:0019432">
    <property type="term" value="P:triglyceride biosynthetic process"/>
    <property type="evidence" value="ECO:0007669"/>
    <property type="project" value="TreeGrafter"/>
</dbReference>
<dbReference type="Proteomes" id="UP001168821">
    <property type="component" value="Unassembled WGS sequence"/>
</dbReference>
<dbReference type="SUPFAM" id="SSF69593">
    <property type="entry name" value="Glycerol-3-phosphate (1)-acyltransferase"/>
    <property type="match status" value="1"/>
</dbReference>
<proteinExistence type="inferred from homology"/>
<sequence>MKILGIEFAPLNVPLERRLQTLAAAAWFVVLAFGSFFGIIITGYLFFTSYWWLSLLYLLWIYIDSNTCEEGGRYIPWVQNLKWWYYLKKYFPTQLHLVPDFTLDPKRNYLFCCFPHGVLPVGPFTTIQSPHSEFHKLFPNFSVKLVILSQNFLMPLLRELAYGLGCISASSKSLDYVLSSPEGGQVVILMPGGAVEAYNSRPGQYKFVVKNRKGFVKVALKNGSPIVPVISFGEPDLFDQVQGPTIRKIQEFLRGILGIAPVIFSGRGFFQYSFGVVPRRKPIKTVVGTPIELSKVENPTREQIEELHGRFKQELVKLFEEYKYKFLENPEKTQLELE</sequence>
<organism evidence="12 13">
    <name type="scientific">Zophobas morio</name>
    <dbReference type="NCBI Taxonomy" id="2755281"/>
    <lineage>
        <taxon>Eukaryota</taxon>
        <taxon>Metazoa</taxon>
        <taxon>Ecdysozoa</taxon>
        <taxon>Arthropoda</taxon>
        <taxon>Hexapoda</taxon>
        <taxon>Insecta</taxon>
        <taxon>Pterygota</taxon>
        <taxon>Neoptera</taxon>
        <taxon>Endopterygota</taxon>
        <taxon>Coleoptera</taxon>
        <taxon>Polyphaga</taxon>
        <taxon>Cucujiformia</taxon>
        <taxon>Tenebrionidae</taxon>
        <taxon>Zophobas</taxon>
    </lineage>
</organism>
<comment type="caution">
    <text evidence="12">The sequence shown here is derived from an EMBL/GenBank/DDBJ whole genome shotgun (WGS) entry which is preliminary data.</text>
</comment>
<evidence type="ECO:0000256" key="6">
    <source>
        <dbReference type="ARBA" id="ARBA00022824"/>
    </source>
</evidence>
<dbReference type="EC" id="2.3.1.-" evidence="11"/>
<name>A0AA38MQS2_9CUCU</name>
<dbReference type="PANTHER" id="PTHR12317">
    <property type="entry name" value="DIACYLGLYCEROL O-ACYLTRANSFERASE"/>
    <property type="match status" value="1"/>
</dbReference>
<evidence type="ECO:0000256" key="8">
    <source>
        <dbReference type="ARBA" id="ARBA00023098"/>
    </source>
</evidence>
<comment type="subcellular location">
    <subcellularLocation>
        <location evidence="1 11">Endoplasmic reticulum membrane</location>
        <topology evidence="1 11">Multi-pass membrane protein</topology>
    </subcellularLocation>
</comment>
<dbReference type="Pfam" id="PF03982">
    <property type="entry name" value="DAGAT"/>
    <property type="match status" value="1"/>
</dbReference>
<evidence type="ECO:0000313" key="13">
    <source>
        <dbReference type="Proteomes" id="UP001168821"/>
    </source>
</evidence>
<evidence type="ECO:0000256" key="11">
    <source>
        <dbReference type="RuleBase" id="RU367023"/>
    </source>
</evidence>
<evidence type="ECO:0000256" key="4">
    <source>
        <dbReference type="ARBA" id="ARBA00022679"/>
    </source>
</evidence>
<evidence type="ECO:0000256" key="5">
    <source>
        <dbReference type="ARBA" id="ARBA00022692"/>
    </source>
</evidence>
<evidence type="ECO:0000256" key="2">
    <source>
        <dbReference type="ARBA" id="ARBA00005420"/>
    </source>
</evidence>
<dbReference type="GO" id="GO:0004144">
    <property type="term" value="F:diacylglycerol O-acyltransferase activity"/>
    <property type="evidence" value="ECO:0007669"/>
    <property type="project" value="TreeGrafter"/>
</dbReference>
<evidence type="ECO:0000313" key="12">
    <source>
        <dbReference type="EMBL" id="KAJ3665001.1"/>
    </source>
</evidence>
<comment type="similarity">
    <text evidence="2 11">Belongs to the diacylglycerol acyltransferase family.</text>
</comment>
<gene>
    <name evidence="12" type="ORF">Zmor_000524</name>
</gene>
<dbReference type="AlphaFoldDB" id="A0AA38MQS2"/>
<dbReference type="GO" id="GO:0005789">
    <property type="term" value="C:endoplasmic reticulum membrane"/>
    <property type="evidence" value="ECO:0007669"/>
    <property type="project" value="UniProtKB-SubCell"/>
</dbReference>
<dbReference type="CDD" id="cd07987">
    <property type="entry name" value="LPLAT_MGAT-like"/>
    <property type="match status" value="1"/>
</dbReference>
<keyword evidence="7 11" id="KW-1133">Transmembrane helix</keyword>
<feature type="transmembrane region" description="Helical" evidence="11">
    <location>
        <begin position="21"/>
        <end position="41"/>
    </location>
</feature>
<keyword evidence="10" id="KW-0012">Acyltransferase</keyword>
<dbReference type="PANTHER" id="PTHR12317:SF79">
    <property type="entry name" value="ACYLTRANSFERASE"/>
    <property type="match status" value="1"/>
</dbReference>
<evidence type="ECO:0000256" key="3">
    <source>
        <dbReference type="ARBA" id="ARBA00022516"/>
    </source>
</evidence>
<keyword evidence="9 11" id="KW-0472">Membrane</keyword>
<dbReference type="InterPro" id="IPR007130">
    <property type="entry name" value="DAGAT"/>
</dbReference>
<reference evidence="12" key="1">
    <citation type="journal article" date="2023" name="G3 (Bethesda)">
        <title>Whole genome assemblies of Zophobas morio and Tenebrio molitor.</title>
        <authorList>
            <person name="Kaur S."/>
            <person name="Stinson S.A."/>
            <person name="diCenzo G.C."/>
        </authorList>
    </citation>
    <scope>NUCLEOTIDE SEQUENCE</scope>
    <source>
        <strain evidence="12">QUZm001</strain>
    </source>
</reference>
<keyword evidence="4 11" id="KW-0808">Transferase</keyword>
<evidence type="ECO:0000256" key="10">
    <source>
        <dbReference type="ARBA" id="ARBA00023315"/>
    </source>
</evidence>
<keyword evidence="3" id="KW-0444">Lipid biosynthesis</keyword>
<keyword evidence="5 11" id="KW-0812">Transmembrane</keyword>
<evidence type="ECO:0000256" key="9">
    <source>
        <dbReference type="ARBA" id="ARBA00023136"/>
    </source>
</evidence>
<evidence type="ECO:0000256" key="7">
    <source>
        <dbReference type="ARBA" id="ARBA00022989"/>
    </source>
</evidence>
<keyword evidence="13" id="KW-1185">Reference proteome</keyword>
<evidence type="ECO:0000256" key="1">
    <source>
        <dbReference type="ARBA" id="ARBA00004477"/>
    </source>
</evidence>